<keyword evidence="10" id="KW-0406">Ion transport</keyword>
<feature type="transmembrane region" description="Helical" evidence="13">
    <location>
        <begin position="320"/>
        <end position="339"/>
    </location>
</feature>
<dbReference type="Proteomes" id="UP001469365">
    <property type="component" value="Unassembled WGS sequence"/>
</dbReference>
<evidence type="ECO:0000256" key="11">
    <source>
        <dbReference type="ARBA" id="ARBA00023136"/>
    </source>
</evidence>
<dbReference type="InterPro" id="IPR050222">
    <property type="entry name" value="MATE_MdtK"/>
</dbReference>
<dbReference type="Pfam" id="PF01554">
    <property type="entry name" value="MatE"/>
    <property type="match status" value="2"/>
</dbReference>
<reference evidence="14 15" key="1">
    <citation type="submission" date="2024-04" db="EMBL/GenBank/DDBJ databases">
        <title>draft genome sequnece of Paenibacillus filicis.</title>
        <authorList>
            <person name="Kim D.-U."/>
        </authorList>
    </citation>
    <scope>NUCLEOTIDE SEQUENCE [LARGE SCALE GENOMIC DNA]</scope>
    <source>
        <strain evidence="14 15">KACC14197</strain>
    </source>
</reference>
<comment type="subcellular location">
    <subcellularLocation>
        <location evidence="2">Cell membrane</location>
        <topology evidence="2">Multi-pass membrane protein</topology>
    </subcellularLocation>
</comment>
<proteinExistence type="inferred from homology"/>
<evidence type="ECO:0000256" key="9">
    <source>
        <dbReference type="ARBA" id="ARBA00022989"/>
    </source>
</evidence>
<dbReference type="EMBL" id="JBBPCC010000009">
    <property type="protein sequence ID" value="MEK8129208.1"/>
    <property type="molecule type" value="Genomic_DNA"/>
</dbReference>
<feature type="transmembrane region" description="Helical" evidence="13">
    <location>
        <begin position="162"/>
        <end position="184"/>
    </location>
</feature>
<keyword evidence="15" id="KW-1185">Reference proteome</keyword>
<evidence type="ECO:0000256" key="4">
    <source>
        <dbReference type="ARBA" id="ARBA00020268"/>
    </source>
</evidence>
<feature type="transmembrane region" description="Helical" evidence="13">
    <location>
        <begin position="241"/>
        <end position="266"/>
    </location>
</feature>
<feature type="transmembrane region" description="Helical" evidence="13">
    <location>
        <begin position="359"/>
        <end position="377"/>
    </location>
</feature>
<keyword evidence="7" id="KW-1003">Cell membrane</keyword>
<evidence type="ECO:0000256" key="8">
    <source>
        <dbReference type="ARBA" id="ARBA00022692"/>
    </source>
</evidence>
<name>A0ABU9DN85_9BACL</name>
<evidence type="ECO:0000256" key="12">
    <source>
        <dbReference type="ARBA" id="ARBA00031636"/>
    </source>
</evidence>
<dbReference type="PANTHER" id="PTHR43298">
    <property type="entry name" value="MULTIDRUG RESISTANCE PROTEIN NORM-RELATED"/>
    <property type="match status" value="1"/>
</dbReference>
<evidence type="ECO:0000313" key="15">
    <source>
        <dbReference type="Proteomes" id="UP001469365"/>
    </source>
</evidence>
<evidence type="ECO:0000256" key="6">
    <source>
        <dbReference type="ARBA" id="ARBA00022449"/>
    </source>
</evidence>
<dbReference type="CDD" id="cd13131">
    <property type="entry name" value="MATE_NorM_like"/>
    <property type="match status" value="1"/>
</dbReference>
<dbReference type="PIRSF" id="PIRSF006603">
    <property type="entry name" value="DinF"/>
    <property type="match status" value="1"/>
</dbReference>
<keyword evidence="11 13" id="KW-0472">Membrane</keyword>
<comment type="similarity">
    <text evidence="3">Belongs to the multi antimicrobial extrusion (MATE) (TC 2.A.66.1) family.</text>
</comment>
<keyword evidence="9 13" id="KW-1133">Transmembrane helix</keyword>
<feature type="transmembrane region" description="Helical" evidence="13">
    <location>
        <begin position="196"/>
        <end position="216"/>
    </location>
</feature>
<accession>A0ABU9DN85</accession>
<feature type="transmembrane region" description="Helical" evidence="13">
    <location>
        <begin position="286"/>
        <end position="308"/>
    </location>
</feature>
<comment type="caution">
    <text evidence="14">The sequence shown here is derived from an EMBL/GenBank/DDBJ whole genome shotgun (WGS) entry which is preliminary data.</text>
</comment>
<sequence>MKQTFTHRQKIKQLLFILLPVLVTQLTMFAMSFFDIFMSGHYSSVDLAGVAIGTSLWIPVQTGLGGILFAVTPMIAQHLGAGGEDRVSFQVVQGLFLAVVISAVVIVAGLLLTDPILHLMNLEPEVRSIAKRYLTAMAFGVPAFFLYTVLRCFFDGLGQTRISMMISLISLPVNALLNVVFIYGKFGAPEMGGAGTGVATATTYWVILSLAVWFAIKRKPFTAFGVFSRVYPVSLSAWKELLAIGVPIGLAIFFETSIFSAVTMLMSEFNTITIAAHQAALNFASFLYMIPLSISMGLTIVVGFEVGAGRFKDARQYARLGITLAITMAALCTVVLFLFDKQIAGLYTREPDVLELTRHFLAYAIFFQLADAIAAPVQGVLRGYKDVNVTFFVALLSYWAIGLPLGYVLARFTSFGPFGFWIGLITGLMLGAAGLFARLAYTQKRTAATAAL</sequence>
<dbReference type="InterPro" id="IPR048279">
    <property type="entry name" value="MdtK-like"/>
</dbReference>
<evidence type="ECO:0000256" key="13">
    <source>
        <dbReference type="SAM" id="Phobius"/>
    </source>
</evidence>
<comment type="function">
    <text evidence="1">Multidrug efflux pump.</text>
</comment>
<evidence type="ECO:0000256" key="5">
    <source>
        <dbReference type="ARBA" id="ARBA00022448"/>
    </source>
</evidence>
<feature type="transmembrane region" description="Helical" evidence="13">
    <location>
        <begin position="132"/>
        <end position="150"/>
    </location>
</feature>
<feature type="transmembrane region" description="Helical" evidence="13">
    <location>
        <begin position="389"/>
        <end position="412"/>
    </location>
</feature>
<protein>
    <recommendedName>
        <fullName evidence="4">Probable multidrug resistance protein NorM</fullName>
    </recommendedName>
    <alternativeName>
        <fullName evidence="12">Multidrug-efflux transporter</fullName>
    </alternativeName>
</protein>
<evidence type="ECO:0000256" key="3">
    <source>
        <dbReference type="ARBA" id="ARBA00010199"/>
    </source>
</evidence>
<dbReference type="RefSeq" id="WP_341416311.1">
    <property type="nucleotide sequence ID" value="NZ_JBBPCC010000009.1"/>
</dbReference>
<gene>
    <name evidence="14" type="ORF">WMW72_14980</name>
</gene>
<feature type="transmembrane region" description="Helical" evidence="13">
    <location>
        <begin position="87"/>
        <end position="112"/>
    </location>
</feature>
<organism evidence="14 15">
    <name type="scientific">Paenibacillus filicis</name>
    <dbReference type="NCBI Taxonomy" id="669464"/>
    <lineage>
        <taxon>Bacteria</taxon>
        <taxon>Bacillati</taxon>
        <taxon>Bacillota</taxon>
        <taxon>Bacilli</taxon>
        <taxon>Bacillales</taxon>
        <taxon>Paenibacillaceae</taxon>
        <taxon>Paenibacillus</taxon>
    </lineage>
</organism>
<dbReference type="PANTHER" id="PTHR43298:SF2">
    <property type="entry name" value="FMN_FAD EXPORTER YEEO-RELATED"/>
    <property type="match status" value="1"/>
</dbReference>
<dbReference type="NCBIfam" id="TIGR00797">
    <property type="entry name" value="matE"/>
    <property type="match status" value="1"/>
</dbReference>
<feature type="transmembrane region" description="Helical" evidence="13">
    <location>
        <begin position="14"/>
        <end position="34"/>
    </location>
</feature>
<keyword evidence="6" id="KW-0050">Antiport</keyword>
<keyword evidence="5" id="KW-0813">Transport</keyword>
<evidence type="ECO:0000256" key="7">
    <source>
        <dbReference type="ARBA" id="ARBA00022475"/>
    </source>
</evidence>
<evidence type="ECO:0000256" key="1">
    <source>
        <dbReference type="ARBA" id="ARBA00003408"/>
    </source>
</evidence>
<evidence type="ECO:0000313" key="14">
    <source>
        <dbReference type="EMBL" id="MEK8129208.1"/>
    </source>
</evidence>
<feature type="transmembrane region" description="Helical" evidence="13">
    <location>
        <begin position="54"/>
        <end position="75"/>
    </location>
</feature>
<evidence type="ECO:0000256" key="10">
    <source>
        <dbReference type="ARBA" id="ARBA00023065"/>
    </source>
</evidence>
<evidence type="ECO:0000256" key="2">
    <source>
        <dbReference type="ARBA" id="ARBA00004651"/>
    </source>
</evidence>
<dbReference type="InterPro" id="IPR002528">
    <property type="entry name" value="MATE_fam"/>
</dbReference>
<keyword evidence="8 13" id="KW-0812">Transmembrane</keyword>
<feature type="transmembrane region" description="Helical" evidence="13">
    <location>
        <begin position="418"/>
        <end position="437"/>
    </location>
</feature>